<evidence type="ECO:0000256" key="1">
    <source>
        <dbReference type="ARBA" id="ARBA00022737"/>
    </source>
</evidence>
<evidence type="ECO:0000313" key="3">
    <source>
        <dbReference type="EMBL" id="KAF7840025.1"/>
    </source>
</evidence>
<proteinExistence type="predicted"/>
<reference evidence="3" key="1">
    <citation type="submission" date="2020-09" db="EMBL/GenBank/DDBJ databases">
        <title>Genome-Enabled Discovery of Anthraquinone Biosynthesis in Senna tora.</title>
        <authorList>
            <person name="Kang S.-H."/>
            <person name="Pandey R.P."/>
            <person name="Lee C.-M."/>
            <person name="Sim J.-S."/>
            <person name="Jeong J.-T."/>
            <person name="Choi B.-S."/>
            <person name="Jung M."/>
            <person name="Ginzburg D."/>
            <person name="Zhao K."/>
            <person name="Won S.Y."/>
            <person name="Oh T.-J."/>
            <person name="Yu Y."/>
            <person name="Kim N.-H."/>
            <person name="Lee O.R."/>
            <person name="Lee T.-H."/>
            <person name="Bashyal P."/>
            <person name="Kim T.-S."/>
            <person name="Lee W.-H."/>
            <person name="Kawkins C."/>
            <person name="Kim C.-K."/>
            <person name="Kim J.S."/>
            <person name="Ahn B.O."/>
            <person name="Rhee S.Y."/>
            <person name="Sohng J.K."/>
        </authorList>
    </citation>
    <scope>NUCLEOTIDE SEQUENCE</scope>
    <source>
        <tissue evidence="3">Leaf</tissue>
    </source>
</reference>
<dbReference type="OrthoDB" id="1936721at2759"/>
<dbReference type="Proteomes" id="UP000634136">
    <property type="component" value="Unassembled WGS sequence"/>
</dbReference>
<accession>A0A834X8G3</accession>
<dbReference type="Pfam" id="PF01535">
    <property type="entry name" value="PPR"/>
    <property type="match status" value="1"/>
</dbReference>
<dbReference type="EMBL" id="JAAIUW010000003">
    <property type="protein sequence ID" value="KAF7840025.1"/>
    <property type="molecule type" value="Genomic_DNA"/>
</dbReference>
<keyword evidence="2" id="KW-0732">Signal</keyword>
<dbReference type="GO" id="GO:0003723">
    <property type="term" value="F:RNA binding"/>
    <property type="evidence" value="ECO:0007669"/>
    <property type="project" value="InterPro"/>
</dbReference>
<dbReference type="AlphaFoldDB" id="A0A834X8G3"/>
<sequence>MASLSIWGLFRHFCWSALIDVYSKCSCSGEARLVFEETHEKDIVVWNAMFLDIPNNWKMRKALKLYKDLRCQA</sequence>
<dbReference type="InterPro" id="IPR002885">
    <property type="entry name" value="PPR_rpt"/>
</dbReference>
<dbReference type="NCBIfam" id="TIGR00756">
    <property type="entry name" value="PPR"/>
    <property type="match status" value="1"/>
</dbReference>
<keyword evidence="4" id="KW-1185">Reference proteome</keyword>
<evidence type="ECO:0000256" key="2">
    <source>
        <dbReference type="SAM" id="SignalP"/>
    </source>
</evidence>
<gene>
    <name evidence="3" type="ORF">G2W53_008507</name>
</gene>
<dbReference type="PANTHER" id="PTHR47926:SF382">
    <property type="entry name" value="PENTACOTRIPEPTIDE-REPEAT REGION OF PRORP DOMAIN-CONTAINING PROTEIN"/>
    <property type="match status" value="1"/>
</dbReference>
<organism evidence="3 4">
    <name type="scientific">Senna tora</name>
    <dbReference type="NCBI Taxonomy" id="362788"/>
    <lineage>
        <taxon>Eukaryota</taxon>
        <taxon>Viridiplantae</taxon>
        <taxon>Streptophyta</taxon>
        <taxon>Embryophyta</taxon>
        <taxon>Tracheophyta</taxon>
        <taxon>Spermatophyta</taxon>
        <taxon>Magnoliopsida</taxon>
        <taxon>eudicotyledons</taxon>
        <taxon>Gunneridae</taxon>
        <taxon>Pentapetalae</taxon>
        <taxon>rosids</taxon>
        <taxon>fabids</taxon>
        <taxon>Fabales</taxon>
        <taxon>Fabaceae</taxon>
        <taxon>Caesalpinioideae</taxon>
        <taxon>Cassia clade</taxon>
        <taxon>Senna</taxon>
    </lineage>
</organism>
<evidence type="ECO:0000313" key="4">
    <source>
        <dbReference type="Proteomes" id="UP000634136"/>
    </source>
</evidence>
<dbReference type="Gene3D" id="1.25.40.10">
    <property type="entry name" value="Tetratricopeptide repeat domain"/>
    <property type="match status" value="1"/>
</dbReference>
<protein>
    <submittedName>
        <fullName evidence="3">Pentatricopeptide repeat-containing protein</fullName>
    </submittedName>
</protein>
<comment type="caution">
    <text evidence="3">The sequence shown here is derived from an EMBL/GenBank/DDBJ whole genome shotgun (WGS) entry which is preliminary data.</text>
</comment>
<feature type="signal peptide" evidence="2">
    <location>
        <begin position="1"/>
        <end position="16"/>
    </location>
</feature>
<name>A0A834X8G3_9FABA</name>
<feature type="chain" id="PRO_5032983717" evidence="2">
    <location>
        <begin position="17"/>
        <end position="73"/>
    </location>
</feature>
<dbReference type="InterPro" id="IPR046960">
    <property type="entry name" value="PPR_At4g14850-like_plant"/>
</dbReference>
<dbReference type="InterPro" id="IPR011990">
    <property type="entry name" value="TPR-like_helical_dom_sf"/>
</dbReference>
<keyword evidence="1" id="KW-0677">Repeat</keyword>
<dbReference type="PANTHER" id="PTHR47926">
    <property type="entry name" value="PENTATRICOPEPTIDE REPEAT-CONTAINING PROTEIN"/>
    <property type="match status" value="1"/>
</dbReference>
<dbReference type="GO" id="GO:0009451">
    <property type="term" value="P:RNA modification"/>
    <property type="evidence" value="ECO:0007669"/>
    <property type="project" value="InterPro"/>
</dbReference>